<gene>
    <name evidence="17" type="ORF">D5F01_LYC17308</name>
</gene>
<dbReference type="SUPFAM" id="SSF48317">
    <property type="entry name" value="Acid phosphatase/Vanadium-dependent haloperoxidase"/>
    <property type="match status" value="1"/>
</dbReference>
<evidence type="ECO:0000313" key="17">
    <source>
        <dbReference type="EMBL" id="KAE8283981.1"/>
    </source>
</evidence>
<evidence type="ECO:0000256" key="3">
    <source>
        <dbReference type="ARBA" id="ARBA00009266"/>
    </source>
</evidence>
<keyword evidence="10 15" id="KW-0472">Membrane</keyword>
<proteinExistence type="inferred from homology"/>
<feature type="active site" description="Proton donor" evidence="12">
    <location>
        <position position="174"/>
    </location>
</feature>
<comment type="similarity">
    <text evidence="3">Belongs to the glucose-6-phosphatase family.</text>
</comment>
<dbReference type="GO" id="GO:0004346">
    <property type="term" value="F:glucose-6-phosphatase activity"/>
    <property type="evidence" value="ECO:0007669"/>
    <property type="project" value="UniProtKB-EC"/>
</dbReference>
<dbReference type="InterPro" id="IPR000326">
    <property type="entry name" value="PAP2/HPO"/>
</dbReference>
<keyword evidence="5" id="KW-0312">Gluconeogenesis</keyword>
<keyword evidence="8" id="KW-0256">Endoplasmic reticulum</keyword>
<dbReference type="Gene3D" id="1.20.144.10">
    <property type="entry name" value="Phosphatidic acid phosphatase type 2/haloperoxidase"/>
    <property type="match status" value="1"/>
</dbReference>
<evidence type="ECO:0000256" key="1">
    <source>
        <dbReference type="ARBA" id="ARBA00004477"/>
    </source>
</evidence>
<name>A0A6G0HY86_LARCR</name>
<dbReference type="SMART" id="SM00014">
    <property type="entry name" value="acidPPc"/>
    <property type="match status" value="1"/>
</dbReference>
<reference evidence="17 18" key="1">
    <citation type="submission" date="2019-07" db="EMBL/GenBank/DDBJ databases">
        <title>Chromosome genome assembly for large yellow croaker.</title>
        <authorList>
            <person name="Xiao S."/>
        </authorList>
    </citation>
    <scope>NUCLEOTIDE SEQUENCE [LARGE SCALE GENOMIC DNA]</scope>
    <source>
        <strain evidence="17">JMULYC20181020</strain>
        <tissue evidence="17">Muscle</tissue>
    </source>
</reference>
<keyword evidence="7" id="KW-0378">Hydrolase</keyword>
<evidence type="ECO:0000256" key="7">
    <source>
        <dbReference type="ARBA" id="ARBA00022801"/>
    </source>
</evidence>
<evidence type="ECO:0000256" key="5">
    <source>
        <dbReference type="ARBA" id="ARBA00022432"/>
    </source>
</evidence>
<comment type="pathway">
    <text evidence="2">Carbohydrate biosynthesis; gluconeogenesis.</text>
</comment>
<dbReference type="PIRSF" id="PIRSF000905">
    <property type="entry name" value="Glucose-6-phosphatase"/>
    <property type="match status" value="1"/>
</dbReference>
<feature type="transmembrane region" description="Helical" evidence="15">
    <location>
        <begin position="232"/>
        <end position="250"/>
    </location>
</feature>
<feature type="transmembrane region" description="Helical" evidence="15">
    <location>
        <begin position="257"/>
        <end position="277"/>
    </location>
</feature>
<keyword evidence="9 15" id="KW-1133">Transmembrane helix</keyword>
<dbReference type="FunFam" id="1.20.144.10:FF:000018">
    <property type="entry name" value="Glucose-6-phosphatase"/>
    <property type="match status" value="1"/>
</dbReference>
<dbReference type="GO" id="GO:0006094">
    <property type="term" value="P:gluconeogenesis"/>
    <property type="evidence" value="ECO:0007669"/>
    <property type="project" value="UniProtKB-UniPathway"/>
</dbReference>
<dbReference type="InterPro" id="IPR016275">
    <property type="entry name" value="Glucose-6-phosphatase"/>
</dbReference>
<feature type="domain" description="Phosphatidic acid phosphatase type 2/haloperoxidase" evidence="16">
    <location>
        <begin position="113"/>
        <end position="247"/>
    </location>
</feature>
<dbReference type="AlphaFoldDB" id="A0A6G0HY86"/>
<keyword evidence="6 15" id="KW-0812">Transmembrane</keyword>
<evidence type="ECO:0000256" key="2">
    <source>
        <dbReference type="ARBA" id="ARBA00004742"/>
    </source>
</evidence>
<evidence type="ECO:0000256" key="6">
    <source>
        <dbReference type="ARBA" id="ARBA00022692"/>
    </source>
</evidence>
<accession>A0A6G0HY86</accession>
<dbReference type="EMBL" id="REGW02000017">
    <property type="protein sequence ID" value="KAE8283981.1"/>
    <property type="molecule type" value="Genomic_DNA"/>
</dbReference>
<evidence type="ECO:0000256" key="4">
    <source>
        <dbReference type="ARBA" id="ARBA00012634"/>
    </source>
</evidence>
<evidence type="ECO:0000259" key="16">
    <source>
        <dbReference type="SMART" id="SM00014"/>
    </source>
</evidence>
<feature type="binding site" evidence="13">
    <location>
        <position position="221"/>
    </location>
    <ligand>
        <name>substrate</name>
    </ligand>
</feature>
<dbReference type="UniPathway" id="UPA00138"/>
<evidence type="ECO:0000256" key="15">
    <source>
        <dbReference type="SAM" id="Phobius"/>
    </source>
</evidence>
<protein>
    <recommendedName>
        <fullName evidence="11">Glucose-6-phosphatase 3</fullName>
        <ecNumber evidence="4">3.1.3.9</ecNumber>
    </recommendedName>
</protein>
<evidence type="ECO:0000256" key="13">
    <source>
        <dbReference type="PIRSR" id="PIRSR000905-2"/>
    </source>
</evidence>
<feature type="transmembrane region" description="Helical" evidence="15">
    <location>
        <begin position="116"/>
        <end position="136"/>
    </location>
</feature>
<evidence type="ECO:0000313" key="18">
    <source>
        <dbReference type="Proteomes" id="UP000424527"/>
    </source>
</evidence>
<comment type="caution">
    <text evidence="17">The sequence shown here is derived from an EMBL/GenBank/DDBJ whole genome shotgun (WGS) entry which is preliminary data.</text>
</comment>
<dbReference type="EC" id="3.1.3.9" evidence="4"/>
<dbReference type="Proteomes" id="UP000424527">
    <property type="component" value="Unassembled WGS sequence"/>
</dbReference>
<sequence length="399" mass="44518">MGGELRRALAARQATAKPAGPRLSERGTKGYSELTSWTGSQTRPLLPVDVGPNSLCLHREMEAVYTRGIWMAESLQLRTMSQEKMWLVVTHIGDPKAAFLLVFPFTYFISKRAGVSVLWVAAVSEWLNLVFKWMLFGERPFWWIGESRLFVNQQPRVHQFSSTCETGPGSPSGHAMVTAAVWWVVVSTLGSFLYSRTRSMVLSATPYLLYVLMLVAVGVSRIFILAHFPHQVIAGSITGFILGVVLSRRVPEGRPLLFFFSVSFGLLLGTLMLHAGLQWVGVDLSWSIALAKKWCSRAEWIRLDTAPFSSLTRDCGALLGLGLAQYWKPGGWSLPWAPRALSLAISSMGLYHVNRLPLPVRPQGLFYGLFFVKFVIVPQIVMVLVPGLVHLFTHKKKKD</sequence>
<evidence type="ECO:0000256" key="9">
    <source>
        <dbReference type="ARBA" id="ARBA00022989"/>
    </source>
</evidence>
<feature type="transmembrane region" description="Helical" evidence="15">
    <location>
        <begin position="207"/>
        <end position="226"/>
    </location>
</feature>
<dbReference type="PANTHER" id="PTHR12591:SF2">
    <property type="entry name" value="GLUCOSE-6-PHOSPHATASE 3"/>
    <property type="match status" value="1"/>
</dbReference>
<dbReference type="PANTHER" id="PTHR12591">
    <property type="entry name" value="GLUCOSE-6-PHOSPHATASE"/>
    <property type="match status" value="1"/>
</dbReference>
<feature type="compositionally biased region" description="Low complexity" evidence="14">
    <location>
        <begin position="10"/>
        <end position="19"/>
    </location>
</feature>
<dbReference type="GO" id="GO:0051156">
    <property type="term" value="P:glucose 6-phosphate metabolic process"/>
    <property type="evidence" value="ECO:0007669"/>
    <property type="project" value="TreeGrafter"/>
</dbReference>
<evidence type="ECO:0000256" key="11">
    <source>
        <dbReference type="ARBA" id="ARBA00039337"/>
    </source>
</evidence>
<feature type="transmembrane region" description="Helical" evidence="15">
    <location>
        <begin position="85"/>
        <end position="109"/>
    </location>
</feature>
<evidence type="ECO:0000256" key="8">
    <source>
        <dbReference type="ARBA" id="ARBA00022824"/>
    </source>
</evidence>
<feature type="transmembrane region" description="Helical" evidence="15">
    <location>
        <begin position="175"/>
        <end position="195"/>
    </location>
</feature>
<dbReference type="GO" id="GO:0005789">
    <property type="term" value="C:endoplasmic reticulum membrane"/>
    <property type="evidence" value="ECO:0007669"/>
    <property type="project" value="UniProtKB-SubCell"/>
</dbReference>
<dbReference type="Pfam" id="PF01569">
    <property type="entry name" value="PAP2"/>
    <property type="match status" value="1"/>
</dbReference>
<dbReference type="InterPro" id="IPR036938">
    <property type="entry name" value="PAP2/HPO_sf"/>
</dbReference>
<feature type="region of interest" description="Disordered" evidence="14">
    <location>
        <begin position="10"/>
        <end position="29"/>
    </location>
</feature>
<comment type="subcellular location">
    <subcellularLocation>
        <location evidence="1">Endoplasmic reticulum membrane</location>
        <topology evidence="1">Multi-pass membrane protein</topology>
    </subcellularLocation>
</comment>
<evidence type="ECO:0000256" key="14">
    <source>
        <dbReference type="SAM" id="MobiDB-lite"/>
    </source>
</evidence>
<organism evidence="17 18">
    <name type="scientific">Larimichthys crocea</name>
    <name type="common">Large yellow croaker</name>
    <name type="synonym">Pseudosciaena crocea</name>
    <dbReference type="NCBI Taxonomy" id="215358"/>
    <lineage>
        <taxon>Eukaryota</taxon>
        <taxon>Metazoa</taxon>
        <taxon>Chordata</taxon>
        <taxon>Craniata</taxon>
        <taxon>Vertebrata</taxon>
        <taxon>Euteleostomi</taxon>
        <taxon>Actinopterygii</taxon>
        <taxon>Neopterygii</taxon>
        <taxon>Teleostei</taxon>
        <taxon>Neoteleostei</taxon>
        <taxon>Acanthomorphata</taxon>
        <taxon>Eupercaria</taxon>
        <taxon>Sciaenidae</taxon>
        <taxon>Larimichthys</taxon>
    </lineage>
</organism>
<feature type="active site" description="Nucleophile" evidence="12">
    <location>
        <position position="227"/>
    </location>
</feature>
<feature type="transmembrane region" description="Helical" evidence="15">
    <location>
        <begin position="365"/>
        <end position="389"/>
    </location>
</feature>
<evidence type="ECO:0000256" key="10">
    <source>
        <dbReference type="ARBA" id="ARBA00023136"/>
    </source>
</evidence>
<keyword evidence="18" id="KW-1185">Reference proteome</keyword>
<evidence type="ECO:0000256" key="12">
    <source>
        <dbReference type="PIRSR" id="PIRSR000905-1"/>
    </source>
</evidence>
<feature type="binding site" evidence="13">
    <location>
        <position position="139"/>
    </location>
    <ligand>
        <name>substrate</name>
    </ligand>
</feature>